<dbReference type="AlphaFoldDB" id="A0A291QZA1"/>
<dbReference type="EMBL" id="CP023777">
    <property type="protein sequence ID" value="ATL49173.1"/>
    <property type="molecule type" value="Genomic_DNA"/>
</dbReference>
<protein>
    <recommendedName>
        <fullName evidence="4">Lipocalin-like domain-containing protein</fullName>
    </recommendedName>
</protein>
<feature type="chain" id="PRO_5013127069" description="Lipocalin-like domain-containing protein" evidence="1">
    <location>
        <begin position="18"/>
        <end position="205"/>
    </location>
</feature>
<evidence type="ECO:0000313" key="3">
    <source>
        <dbReference type="Proteomes" id="UP000220133"/>
    </source>
</evidence>
<sequence length="205" mass="22912">MKTIYLRYLLLCLTALASCTKADIIGPPGGGTPQIDGNLEWVYLKSQSQTSIENEGSKMIVEMKGEGANFSGTNTVTMSNGKFTSSQFTYDYTYTLVSKTYFDNELFYADSVSDVGPYNAMAATMDYTMKGKDSIILHNPEMFISQTGYSYNSTEPIDLKGIYSWDNDVITITGMMEGILKSNYPGEEDLPVYLHNEVTMRLKRK</sequence>
<reference evidence="2 3" key="1">
    <citation type="submission" date="2017-10" db="EMBL/GenBank/DDBJ databases">
        <title>Paenichitinophaga pekingensis gen. nov., sp. nov., isolated from activated sludge.</title>
        <authorList>
            <person name="Jin D."/>
            <person name="Kong X."/>
            <person name="Deng Y."/>
            <person name="Bai Z."/>
        </authorList>
    </citation>
    <scope>NUCLEOTIDE SEQUENCE [LARGE SCALE GENOMIC DNA]</scope>
    <source>
        <strain evidence="2 3">13</strain>
    </source>
</reference>
<gene>
    <name evidence="2" type="ORF">COR50_19440</name>
</gene>
<dbReference type="RefSeq" id="WP_098195541.1">
    <property type="nucleotide sequence ID" value="NZ_CP023777.1"/>
</dbReference>
<evidence type="ECO:0008006" key="4">
    <source>
        <dbReference type="Google" id="ProtNLM"/>
    </source>
</evidence>
<accession>A0A291QZA1</accession>
<evidence type="ECO:0000313" key="2">
    <source>
        <dbReference type="EMBL" id="ATL49173.1"/>
    </source>
</evidence>
<evidence type="ECO:0000256" key="1">
    <source>
        <dbReference type="SAM" id="SignalP"/>
    </source>
</evidence>
<name>A0A291QZA1_9BACT</name>
<keyword evidence="3" id="KW-1185">Reference proteome</keyword>
<proteinExistence type="predicted"/>
<dbReference type="Proteomes" id="UP000220133">
    <property type="component" value="Chromosome"/>
</dbReference>
<feature type="signal peptide" evidence="1">
    <location>
        <begin position="1"/>
        <end position="17"/>
    </location>
</feature>
<organism evidence="2 3">
    <name type="scientific">Chitinophaga caeni</name>
    <dbReference type="NCBI Taxonomy" id="2029983"/>
    <lineage>
        <taxon>Bacteria</taxon>
        <taxon>Pseudomonadati</taxon>
        <taxon>Bacteroidota</taxon>
        <taxon>Chitinophagia</taxon>
        <taxon>Chitinophagales</taxon>
        <taxon>Chitinophagaceae</taxon>
        <taxon>Chitinophaga</taxon>
    </lineage>
</organism>
<keyword evidence="1" id="KW-0732">Signal</keyword>
<dbReference type="KEGG" id="cbae:COR50_19440"/>
<dbReference type="PROSITE" id="PS51257">
    <property type="entry name" value="PROKAR_LIPOPROTEIN"/>
    <property type="match status" value="1"/>
</dbReference>